<dbReference type="AlphaFoldDB" id="A0AB38XT81"/>
<dbReference type="CDD" id="cd09022">
    <property type="entry name" value="Aldose_epim_Ec_YihR"/>
    <property type="match status" value="1"/>
</dbReference>
<dbReference type="Proteomes" id="UP001220238">
    <property type="component" value="Chromosome"/>
</dbReference>
<evidence type="ECO:0000313" key="1">
    <source>
        <dbReference type="EMBL" id="WET43149.1"/>
    </source>
</evidence>
<accession>A0AB38XT81</accession>
<dbReference type="InterPro" id="IPR037480">
    <property type="entry name" value="YihR-like"/>
</dbReference>
<evidence type="ECO:0000313" key="2">
    <source>
        <dbReference type="Proteomes" id="UP001220238"/>
    </source>
</evidence>
<dbReference type="GO" id="GO:0005975">
    <property type="term" value="P:carbohydrate metabolic process"/>
    <property type="evidence" value="ECO:0007669"/>
    <property type="project" value="InterPro"/>
</dbReference>
<reference evidence="1" key="1">
    <citation type="submission" date="2023-03" db="EMBL/GenBank/DDBJ databases">
        <title>Corynebacterium amycolatum SB-1.</title>
        <authorList>
            <person name="Jo H."/>
        </authorList>
    </citation>
    <scope>NUCLEOTIDE SEQUENCE</scope>
    <source>
        <strain evidence="1">SB-1</strain>
    </source>
</reference>
<proteinExistence type="predicted"/>
<dbReference type="InterPro" id="IPR014718">
    <property type="entry name" value="GH-type_carb-bd"/>
</dbReference>
<dbReference type="InterPro" id="IPR008183">
    <property type="entry name" value="Aldose_1/G6P_1-epimerase"/>
</dbReference>
<dbReference type="GO" id="GO:0016853">
    <property type="term" value="F:isomerase activity"/>
    <property type="evidence" value="ECO:0007669"/>
    <property type="project" value="InterPro"/>
</dbReference>
<organism evidence="1 2">
    <name type="scientific">Corynebacterium amycolatum</name>
    <dbReference type="NCBI Taxonomy" id="43765"/>
    <lineage>
        <taxon>Bacteria</taxon>
        <taxon>Bacillati</taxon>
        <taxon>Actinomycetota</taxon>
        <taxon>Actinomycetes</taxon>
        <taxon>Mycobacteriales</taxon>
        <taxon>Corynebacteriaceae</taxon>
        <taxon>Corynebacterium</taxon>
    </lineage>
</organism>
<dbReference type="InterPro" id="IPR011013">
    <property type="entry name" value="Gal_mutarotase_sf_dom"/>
</dbReference>
<sequence length="318" mass="34387">MQLVAHDHEFIDISAGDYVASISQFGGGPRSLEYCGLPLLTDYPKGFNPPLSAGTLLAPWPNRVADGVFIFGGEVHRLDISEPSRANAIHGFVADRIWTVVDADDSSVTLHVEVEPQSGWPWELGMTVRWQVTATDGLSAEFTVHNRSDRECPFGLGWHPYLSALGADFDSCTLRLPVDKNLPLEPIRNLPAGPAVPAETVIPSLREGVSLDGLWLDHCFLAAEETAENGSPRRREAHLVGPNGKGAVLWADDEFRFFQVYVADAGRREGFPGHGNAIAVEPMTCPPDALRSGTGLLRLQAGETKTLAMGLRAETGGK</sequence>
<gene>
    <name evidence="1" type="ORF">P2W56_06760</name>
</gene>
<dbReference type="Pfam" id="PF01263">
    <property type="entry name" value="Aldose_epim"/>
    <property type="match status" value="1"/>
</dbReference>
<dbReference type="EMBL" id="CP120206">
    <property type="protein sequence ID" value="WET43149.1"/>
    <property type="molecule type" value="Genomic_DNA"/>
</dbReference>
<name>A0AB38XT81_CORAY</name>
<dbReference type="Gene3D" id="2.70.98.10">
    <property type="match status" value="1"/>
</dbReference>
<dbReference type="RefSeq" id="WP_049181206.1">
    <property type="nucleotide sequence ID" value="NZ_CP046975.1"/>
</dbReference>
<dbReference type="GeneID" id="92769129"/>
<protein>
    <submittedName>
        <fullName evidence="1">Aldose 1-epimerase family protein</fullName>
    </submittedName>
</protein>
<dbReference type="GO" id="GO:0030246">
    <property type="term" value="F:carbohydrate binding"/>
    <property type="evidence" value="ECO:0007669"/>
    <property type="project" value="InterPro"/>
</dbReference>
<dbReference type="SUPFAM" id="SSF74650">
    <property type="entry name" value="Galactose mutarotase-like"/>
    <property type="match status" value="1"/>
</dbReference>